<keyword evidence="2" id="KW-0472">Membrane</keyword>
<feature type="compositionally biased region" description="Low complexity" evidence="1">
    <location>
        <begin position="74"/>
        <end position="84"/>
    </location>
</feature>
<feature type="chain" id="PRO_5029532842" evidence="3">
    <location>
        <begin position="27"/>
        <end position="142"/>
    </location>
</feature>
<feature type="transmembrane region" description="Helical" evidence="2">
    <location>
        <begin position="109"/>
        <end position="130"/>
    </location>
</feature>
<feature type="compositionally biased region" description="Pro residues" evidence="1">
    <location>
        <begin position="39"/>
        <end position="73"/>
    </location>
</feature>
<keyword evidence="2" id="KW-0812">Transmembrane</keyword>
<comment type="caution">
    <text evidence="4">The sequence shown here is derived from an EMBL/GenBank/DDBJ whole genome shotgun (WGS) entry which is preliminary data.</text>
</comment>
<name>A0A7J0GLN1_9ERIC</name>
<protein>
    <submittedName>
        <fullName evidence="4">Uncharacterized protein</fullName>
    </submittedName>
</protein>
<dbReference type="PANTHER" id="PTHR36721">
    <property type="entry name" value="PROLINE-RICH FAMILY PROTEIN"/>
    <property type="match status" value="1"/>
</dbReference>
<keyword evidence="3" id="KW-0732">Signal</keyword>
<sequence length="142" mass="15098">MDLPALILMLVGLGVFSSFLAPFVESQGDVIPGQESLSPPSPPPPPPSPPSPSRPPRRLPSPPPPPPYTPPALRPSQSPRSSGPSPAPEPTLSPASWPAKQELNLGKKIGLMFAGIVVILQVCVVAFLVIKRRQLLKNHGRY</sequence>
<proteinExistence type="predicted"/>
<dbReference type="Proteomes" id="UP000585474">
    <property type="component" value="Unassembled WGS sequence"/>
</dbReference>
<feature type="region of interest" description="Disordered" evidence="1">
    <location>
        <begin position="29"/>
        <end position="97"/>
    </location>
</feature>
<keyword evidence="2" id="KW-1133">Transmembrane helix</keyword>
<organism evidence="4 5">
    <name type="scientific">Actinidia rufa</name>
    <dbReference type="NCBI Taxonomy" id="165716"/>
    <lineage>
        <taxon>Eukaryota</taxon>
        <taxon>Viridiplantae</taxon>
        <taxon>Streptophyta</taxon>
        <taxon>Embryophyta</taxon>
        <taxon>Tracheophyta</taxon>
        <taxon>Spermatophyta</taxon>
        <taxon>Magnoliopsida</taxon>
        <taxon>eudicotyledons</taxon>
        <taxon>Gunneridae</taxon>
        <taxon>Pentapetalae</taxon>
        <taxon>asterids</taxon>
        <taxon>Ericales</taxon>
        <taxon>Actinidiaceae</taxon>
        <taxon>Actinidia</taxon>
    </lineage>
</organism>
<dbReference type="PANTHER" id="PTHR36721:SF1">
    <property type="entry name" value="OS04G0446401 PROTEIN"/>
    <property type="match status" value="1"/>
</dbReference>
<gene>
    <name evidence="4" type="ORF">Acr_23g0000980</name>
</gene>
<dbReference type="EMBL" id="BJWL01000023">
    <property type="protein sequence ID" value="GFZ11713.1"/>
    <property type="molecule type" value="Genomic_DNA"/>
</dbReference>
<evidence type="ECO:0000256" key="1">
    <source>
        <dbReference type="SAM" id="MobiDB-lite"/>
    </source>
</evidence>
<feature type="signal peptide" evidence="3">
    <location>
        <begin position="1"/>
        <end position="26"/>
    </location>
</feature>
<evidence type="ECO:0000256" key="2">
    <source>
        <dbReference type="SAM" id="Phobius"/>
    </source>
</evidence>
<evidence type="ECO:0000256" key="3">
    <source>
        <dbReference type="SAM" id="SignalP"/>
    </source>
</evidence>
<reference evidence="4 5" key="1">
    <citation type="submission" date="2019-07" db="EMBL/GenBank/DDBJ databases">
        <title>De Novo Assembly of kiwifruit Actinidia rufa.</title>
        <authorList>
            <person name="Sugita-Konishi S."/>
            <person name="Sato K."/>
            <person name="Mori E."/>
            <person name="Abe Y."/>
            <person name="Kisaki G."/>
            <person name="Hamano K."/>
            <person name="Suezawa K."/>
            <person name="Otani M."/>
            <person name="Fukuda T."/>
            <person name="Manabe T."/>
            <person name="Gomi K."/>
            <person name="Tabuchi M."/>
            <person name="Akimitsu K."/>
            <person name="Kataoka I."/>
        </authorList>
    </citation>
    <scope>NUCLEOTIDE SEQUENCE [LARGE SCALE GENOMIC DNA]</scope>
    <source>
        <strain evidence="5">cv. Fuchu</strain>
    </source>
</reference>
<dbReference type="AlphaFoldDB" id="A0A7J0GLN1"/>
<keyword evidence="5" id="KW-1185">Reference proteome</keyword>
<dbReference type="OrthoDB" id="1740027at2759"/>
<evidence type="ECO:0000313" key="5">
    <source>
        <dbReference type="Proteomes" id="UP000585474"/>
    </source>
</evidence>
<accession>A0A7J0GLN1</accession>
<evidence type="ECO:0000313" key="4">
    <source>
        <dbReference type="EMBL" id="GFZ11713.1"/>
    </source>
</evidence>